<feature type="domain" description="Enoyl reductase (ER)" evidence="1">
    <location>
        <begin position="20"/>
        <end position="335"/>
    </location>
</feature>
<dbReference type="HOGENOM" id="CLU_026673_3_3_1"/>
<protein>
    <recommendedName>
        <fullName evidence="1">Enoyl reductase (ER) domain-containing protein</fullName>
    </recommendedName>
</protein>
<dbReference type="Proteomes" id="UP000053029">
    <property type="component" value="Unassembled WGS sequence"/>
</dbReference>
<dbReference type="SMART" id="SM00829">
    <property type="entry name" value="PKS_ER"/>
    <property type="match status" value="1"/>
</dbReference>
<organism evidence="2 3">
    <name type="scientific">Fonsecaea pedrosoi CBS 271.37</name>
    <dbReference type="NCBI Taxonomy" id="1442368"/>
    <lineage>
        <taxon>Eukaryota</taxon>
        <taxon>Fungi</taxon>
        <taxon>Dikarya</taxon>
        <taxon>Ascomycota</taxon>
        <taxon>Pezizomycotina</taxon>
        <taxon>Eurotiomycetes</taxon>
        <taxon>Chaetothyriomycetidae</taxon>
        <taxon>Chaetothyriales</taxon>
        <taxon>Herpotrichiellaceae</taxon>
        <taxon>Fonsecaea</taxon>
    </lineage>
</organism>
<dbReference type="PANTHER" id="PTHR44013">
    <property type="entry name" value="ZINC-TYPE ALCOHOL DEHYDROGENASE-LIKE PROTEIN C16A3.02C"/>
    <property type="match status" value="1"/>
</dbReference>
<dbReference type="OrthoDB" id="201656at2759"/>
<dbReference type="GO" id="GO:0016491">
    <property type="term" value="F:oxidoreductase activity"/>
    <property type="evidence" value="ECO:0007669"/>
    <property type="project" value="InterPro"/>
</dbReference>
<dbReference type="VEuPathDB" id="FungiDB:Z517_00271"/>
<dbReference type="SUPFAM" id="SSF51735">
    <property type="entry name" value="NAD(P)-binding Rossmann-fold domains"/>
    <property type="match status" value="1"/>
</dbReference>
<evidence type="ECO:0000313" key="3">
    <source>
        <dbReference type="Proteomes" id="UP000053029"/>
    </source>
</evidence>
<dbReference type="InterPro" id="IPR020843">
    <property type="entry name" value="ER"/>
</dbReference>
<dbReference type="GeneID" id="25299761"/>
<dbReference type="SUPFAM" id="SSF50129">
    <property type="entry name" value="GroES-like"/>
    <property type="match status" value="1"/>
</dbReference>
<name>A0A0D2GV74_9EURO</name>
<reference evidence="2 3" key="1">
    <citation type="submission" date="2015-01" db="EMBL/GenBank/DDBJ databases">
        <title>The Genome Sequence of Fonsecaea pedrosoi CBS 271.37.</title>
        <authorList>
            <consortium name="The Broad Institute Genomics Platform"/>
            <person name="Cuomo C."/>
            <person name="de Hoog S."/>
            <person name="Gorbushina A."/>
            <person name="Stielow B."/>
            <person name="Teixiera M."/>
            <person name="Abouelleil A."/>
            <person name="Chapman S.B."/>
            <person name="Priest M."/>
            <person name="Young S.K."/>
            <person name="Wortman J."/>
            <person name="Nusbaum C."/>
            <person name="Birren B."/>
        </authorList>
    </citation>
    <scope>NUCLEOTIDE SEQUENCE [LARGE SCALE GENOMIC DNA]</scope>
    <source>
        <strain evidence="2 3">CBS 271.37</strain>
    </source>
</reference>
<accession>A0A0D2GV74</accession>
<dbReference type="EMBL" id="KN846969">
    <property type="protein sequence ID" value="KIW84883.1"/>
    <property type="molecule type" value="Genomic_DNA"/>
</dbReference>
<dbReference type="STRING" id="1442368.A0A0D2GV74"/>
<dbReference type="Pfam" id="PF08240">
    <property type="entry name" value="ADH_N"/>
    <property type="match status" value="1"/>
</dbReference>
<dbReference type="CDD" id="cd08267">
    <property type="entry name" value="MDR1"/>
    <property type="match status" value="1"/>
</dbReference>
<dbReference type="RefSeq" id="XP_013288691.1">
    <property type="nucleotide sequence ID" value="XM_013433237.1"/>
</dbReference>
<gene>
    <name evidence="2" type="ORF">Z517_00271</name>
</gene>
<dbReference type="InterPro" id="IPR036291">
    <property type="entry name" value="NAD(P)-bd_dom_sf"/>
</dbReference>
<sequence length="343" mass="36231">MSGSLPSVMRAWQYSSTKGGLEKNLRLNESAPVPQPSSNQHLVQILATALNPVDFKPAEIRLLSHFAIPKPATPGIDFAGTLITPAAGSSLKPGQLVFGASGTSHLAGGSLAEYAVAKEDQVVAIPEGVDPISASTVCVAGLTAHQSIVPYVKAGDKIFINGGSGGTGVFGIQIAKAVGCHVTTTCSSVNVDLCKSLGADAVIDYRTQNVVDALKASGLKFDHVVDNIGANSQLYWKCHEYTRPGALFMIVGAQINRAFILDMLLRKVWPGFLGGGKRQSVGFFPKPKPSDLEQIATWMKEGKVKAVVDEKFPFERAPQAIEKLKTGRAKGKIVVEVASHGSN</sequence>
<proteinExistence type="predicted"/>
<keyword evidence="3" id="KW-1185">Reference proteome</keyword>
<dbReference type="PANTHER" id="PTHR44013:SF1">
    <property type="entry name" value="ZINC-TYPE ALCOHOL DEHYDROGENASE-LIKE PROTEIN C16A3.02C"/>
    <property type="match status" value="1"/>
</dbReference>
<evidence type="ECO:0000259" key="1">
    <source>
        <dbReference type="SMART" id="SM00829"/>
    </source>
</evidence>
<evidence type="ECO:0000313" key="2">
    <source>
        <dbReference type="EMBL" id="KIW84883.1"/>
    </source>
</evidence>
<dbReference type="Pfam" id="PF13602">
    <property type="entry name" value="ADH_zinc_N_2"/>
    <property type="match status" value="1"/>
</dbReference>
<dbReference type="Gene3D" id="3.40.50.720">
    <property type="entry name" value="NAD(P)-binding Rossmann-like Domain"/>
    <property type="match status" value="1"/>
</dbReference>
<dbReference type="InterPro" id="IPR052733">
    <property type="entry name" value="Chloroplast_QOR"/>
</dbReference>
<dbReference type="Gene3D" id="3.90.180.10">
    <property type="entry name" value="Medium-chain alcohol dehydrogenases, catalytic domain"/>
    <property type="match status" value="1"/>
</dbReference>
<dbReference type="InterPro" id="IPR013154">
    <property type="entry name" value="ADH-like_N"/>
</dbReference>
<dbReference type="AlphaFoldDB" id="A0A0D2GV74"/>
<dbReference type="InterPro" id="IPR011032">
    <property type="entry name" value="GroES-like_sf"/>
</dbReference>